<sequence>MDLVQGWRRIEKDANVGTEIININTAWKQKLMKVPEI</sequence>
<organism evidence="1">
    <name type="scientific">marine metagenome</name>
    <dbReference type="NCBI Taxonomy" id="408172"/>
    <lineage>
        <taxon>unclassified sequences</taxon>
        <taxon>metagenomes</taxon>
        <taxon>ecological metagenomes</taxon>
    </lineage>
</organism>
<dbReference type="AlphaFoldDB" id="A0A382ED07"/>
<protein>
    <submittedName>
        <fullName evidence="1">Uncharacterized protein</fullName>
    </submittedName>
</protein>
<dbReference type="EMBL" id="UINC01043596">
    <property type="protein sequence ID" value="SVB47843.1"/>
    <property type="molecule type" value="Genomic_DNA"/>
</dbReference>
<accession>A0A382ED07</accession>
<name>A0A382ED07_9ZZZZ</name>
<proteinExistence type="predicted"/>
<gene>
    <name evidence="1" type="ORF">METZ01_LOCUS200697</name>
</gene>
<reference evidence="1" key="1">
    <citation type="submission" date="2018-05" db="EMBL/GenBank/DDBJ databases">
        <authorList>
            <person name="Lanie J.A."/>
            <person name="Ng W.-L."/>
            <person name="Kazmierczak K.M."/>
            <person name="Andrzejewski T.M."/>
            <person name="Davidsen T.M."/>
            <person name="Wayne K.J."/>
            <person name="Tettelin H."/>
            <person name="Glass J.I."/>
            <person name="Rusch D."/>
            <person name="Podicherti R."/>
            <person name="Tsui H.-C.T."/>
            <person name="Winkler M.E."/>
        </authorList>
    </citation>
    <scope>NUCLEOTIDE SEQUENCE</scope>
</reference>
<evidence type="ECO:0000313" key="1">
    <source>
        <dbReference type="EMBL" id="SVB47843.1"/>
    </source>
</evidence>